<keyword evidence="9" id="KW-0520">NAD</keyword>
<keyword evidence="9 10" id="KW-0496">Mitochondrion</keyword>
<name>A0A3S7MEX2_9HEMI</name>
<organism evidence="10">
    <name type="scientific">Cicadettana calliope</name>
    <dbReference type="NCBI Taxonomy" id="2219946"/>
    <lineage>
        <taxon>Eukaryota</taxon>
        <taxon>Metazoa</taxon>
        <taxon>Ecdysozoa</taxon>
        <taxon>Arthropoda</taxon>
        <taxon>Hexapoda</taxon>
        <taxon>Insecta</taxon>
        <taxon>Pterygota</taxon>
        <taxon>Neoptera</taxon>
        <taxon>Paraneoptera</taxon>
        <taxon>Hemiptera</taxon>
        <taxon>Auchenorrhyncha</taxon>
        <taxon>Cicadoidea</taxon>
        <taxon>Cicadidae</taxon>
        <taxon>Cicadettinae</taxon>
        <taxon>Cicadettini</taxon>
        <taxon>Cicadettana</taxon>
    </lineage>
</organism>
<comment type="similarity">
    <text evidence="2 9">Belongs to the complex I subunit 3 family.</text>
</comment>
<evidence type="ECO:0000256" key="9">
    <source>
        <dbReference type="RuleBase" id="RU003640"/>
    </source>
</evidence>
<dbReference type="GO" id="GO:0008137">
    <property type="term" value="F:NADH dehydrogenase (ubiquinone) activity"/>
    <property type="evidence" value="ECO:0007669"/>
    <property type="project" value="UniProtKB-UniRule"/>
</dbReference>
<evidence type="ECO:0000256" key="1">
    <source>
        <dbReference type="ARBA" id="ARBA00004370"/>
    </source>
</evidence>
<evidence type="ECO:0000256" key="3">
    <source>
        <dbReference type="ARBA" id="ARBA00021007"/>
    </source>
</evidence>
<keyword evidence="9" id="KW-0679">Respiratory chain</keyword>
<dbReference type="AlphaFoldDB" id="A0A3S7MEX2"/>
<evidence type="ECO:0000256" key="5">
    <source>
        <dbReference type="ARBA" id="ARBA00022692"/>
    </source>
</evidence>
<evidence type="ECO:0000256" key="2">
    <source>
        <dbReference type="ARBA" id="ARBA00008472"/>
    </source>
</evidence>
<evidence type="ECO:0000256" key="4">
    <source>
        <dbReference type="ARBA" id="ARBA00022448"/>
    </source>
</evidence>
<accession>A0A3S7MEX2</accession>
<dbReference type="InterPro" id="IPR000440">
    <property type="entry name" value="NADH_UbQ/plastoQ_OxRdtase_su3"/>
</dbReference>
<keyword evidence="9" id="KW-0830">Ubiquinone</keyword>
<sequence length="116" mass="13934">MYNILIYSIVLMFLLMFLLLLLFFISFKSFMDREKSSPFECGFTPFDSSRIPFSSHFFLIAVIFLIFDVELVIIMPMILIIDSLNMLDIYVIMMIFLIILTMGLYYEWYNNMLNWI</sequence>
<comment type="catalytic activity">
    <reaction evidence="8 9">
        <text>a ubiquinone + NADH + 5 H(+)(in) = a ubiquinol + NAD(+) + 4 H(+)(out)</text>
        <dbReference type="Rhea" id="RHEA:29091"/>
        <dbReference type="Rhea" id="RHEA-COMP:9565"/>
        <dbReference type="Rhea" id="RHEA-COMP:9566"/>
        <dbReference type="ChEBI" id="CHEBI:15378"/>
        <dbReference type="ChEBI" id="CHEBI:16389"/>
        <dbReference type="ChEBI" id="CHEBI:17976"/>
        <dbReference type="ChEBI" id="CHEBI:57540"/>
        <dbReference type="ChEBI" id="CHEBI:57945"/>
        <dbReference type="EC" id="7.1.1.2"/>
    </reaction>
</comment>
<evidence type="ECO:0000256" key="8">
    <source>
        <dbReference type="ARBA" id="ARBA00049551"/>
    </source>
</evidence>
<dbReference type="EC" id="7.1.1.2" evidence="9"/>
<keyword evidence="9" id="KW-1278">Translocase</keyword>
<reference evidence="10" key="1">
    <citation type="journal article" date="2018" name="J. Hered.">
        <title>One hundred mitochondrial genomes of cicadas.</title>
        <authorList>
            <person name="Lukasik P."/>
            <person name="Chong R.A."/>
            <person name="Nazario K."/>
            <person name="Matsuura Y."/>
            <person name="Bublitz D."/>
            <person name="Campbell M.A."/>
            <person name="Meyer M."/>
            <person name="Van Leuven J.T."/>
            <person name="Pessacq P."/>
            <person name="Veloso C."/>
            <person name="Simon C."/>
            <person name="McCutcheon J.P."/>
        </authorList>
    </citation>
    <scope>NUCLEOTIDE SEQUENCE</scope>
    <source>
        <strain evidence="10">CICCAL</strain>
    </source>
</reference>
<keyword evidence="5 9" id="KW-0812">Transmembrane</keyword>
<keyword evidence="9" id="KW-0249">Electron transport</keyword>
<evidence type="ECO:0000256" key="7">
    <source>
        <dbReference type="ARBA" id="ARBA00023136"/>
    </source>
</evidence>
<dbReference type="GO" id="GO:0031966">
    <property type="term" value="C:mitochondrial membrane"/>
    <property type="evidence" value="ECO:0007669"/>
    <property type="project" value="UniProtKB-SubCell"/>
</dbReference>
<dbReference type="InterPro" id="IPR038430">
    <property type="entry name" value="NDAH_ubi_oxred_su3_sf"/>
</dbReference>
<feature type="transmembrane region" description="Helical" evidence="9">
    <location>
        <begin position="87"/>
        <end position="106"/>
    </location>
</feature>
<evidence type="ECO:0000313" key="10">
    <source>
        <dbReference type="EMBL" id="AWV83802.1"/>
    </source>
</evidence>
<keyword evidence="4 9" id="KW-0813">Transport</keyword>
<gene>
    <name evidence="10" type="primary">nad3</name>
</gene>
<feature type="transmembrane region" description="Helical" evidence="9">
    <location>
        <begin position="6"/>
        <end position="27"/>
    </location>
</feature>
<dbReference type="PANTHER" id="PTHR11058">
    <property type="entry name" value="NADH-UBIQUINONE OXIDOREDUCTASE CHAIN 3"/>
    <property type="match status" value="1"/>
</dbReference>
<dbReference type="Pfam" id="PF00507">
    <property type="entry name" value="Oxidored_q4"/>
    <property type="match status" value="1"/>
</dbReference>
<protein>
    <recommendedName>
        <fullName evidence="3 9">NADH-ubiquinone oxidoreductase chain 3</fullName>
        <ecNumber evidence="9">7.1.1.2</ecNumber>
    </recommendedName>
</protein>
<keyword evidence="7 9" id="KW-0472">Membrane</keyword>
<keyword evidence="6 9" id="KW-1133">Transmembrane helix</keyword>
<comment type="subcellular location">
    <subcellularLocation>
        <location evidence="1">Membrane</location>
    </subcellularLocation>
    <subcellularLocation>
        <location evidence="9">Mitochondrion membrane</location>
        <topology evidence="9">Multi-pass membrane protein</topology>
    </subcellularLocation>
</comment>
<proteinExistence type="inferred from homology"/>
<dbReference type="Gene3D" id="1.20.58.1610">
    <property type="entry name" value="NADH:ubiquinone/plastoquinone oxidoreductase, chain 3"/>
    <property type="match status" value="1"/>
</dbReference>
<feature type="transmembrane region" description="Helical" evidence="9">
    <location>
        <begin position="57"/>
        <end position="81"/>
    </location>
</feature>
<evidence type="ECO:0000256" key="6">
    <source>
        <dbReference type="ARBA" id="ARBA00022989"/>
    </source>
</evidence>
<geneLocation type="mitochondrion" evidence="10"/>
<dbReference type="PANTHER" id="PTHR11058:SF9">
    <property type="entry name" value="NADH-UBIQUINONE OXIDOREDUCTASE CHAIN 3"/>
    <property type="match status" value="1"/>
</dbReference>
<dbReference type="EMBL" id="MG737764">
    <property type="protein sequence ID" value="AWV83802.1"/>
    <property type="molecule type" value="Genomic_DNA"/>
</dbReference>
<dbReference type="GO" id="GO:0030964">
    <property type="term" value="C:NADH dehydrogenase complex"/>
    <property type="evidence" value="ECO:0007669"/>
    <property type="project" value="TreeGrafter"/>
</dbReference>
<comment type="function">
    <text evidence="9">Core subunit of the mitochondrial membrane respiratory chain NADH dehydrogenase (Complex I) which catalyzes electron transfer from NADH through the respiratory chain, using ubiquinone as an electron acceptor. Essential for the catalytic activity of complex I.</text>
</comment>